<proteinExistence type="predicted"/>
<accession>A0A518CW94</accession>
<dbReference type="AlphaFoldDB" id="A0A518CW94"/>
<evidence type="ECO:0000313" key="2">
    <source>
        <dbReference type="EMBL" id="QDU83502.1"/>
    </source>
</evidence>
<dbReference type="RefSeq" id="WP_145183302.1">
    <property type="nucleotide sequence ID" value="NZ_CP036290.1"/>
</dbReference>
<organism evidence="2 3">
    <name type="scientific">Rohdeia mirabilis</name>
    <dbReference type="NCBI Taxonomy" id="2528008"/>
    <lineage>
        <taxon>Bacteria</taxon>
        <taxon>Pseudomonadati</taxon>
        <taxon>Planctomycetota</taxon>
        <taxon>Planctomycetia</taxon>
        <taxon>Planctomycetia incertae sedis</taxon>
        <taxon>Rohdeia</taxon>
    </lineage>
</organism>
<reference evidence="2 3" key="1">
    <citation type="submission" date="2019-02" db="EMBL/GenBank/DDBJ databases">
        <title>Deep-cultivation of Planctomycetes and their phenomic and genomic characterization uncovers novel biology.</title>
        <authorList>
            <person name="Wiegand S."/>
            <person name="Jogler M."/>
            <person name="Boedeker C."/>
            <person name="Pinto D."/>
            <person name="Vollmers J."/>
            <person name="Rivas-Marin E."/>
            <person name="Kohn T."/>
            <person name="Peeters S.H."/>
            <person name="Heuer A."/>
            <person name="Rast P."/>
            <person name="Oberbeckmann S."/>
            <person name="Bunk B."/>
            <person name="Jeske O."/>
            <person name="Meyerdierks A."/>
            <person name="Storesund J.E."/>
            <person name="Kallscheuer N."/>
            <person name="Luecker S."/>
            <person name="Lage O.M."/>
            <person name="Pohl T."/>
            <person name="Merkel B.J."/>
            <person name="Hornburger P."/>
            <person name="Mueller R.-W."/>
            <person name="Bruemmer F."/>
            <person name="Labrenz M."/>
            <person name="Spormann A.M."/>
            <person name="Op den Camp H."/>
            <person name="Overmann J."/>
            <person name="Amann R."/>
            <person name="Jetten M.S.M."/>
            <person name="Mascher T."/>
            <person name="Medema M.H."/>
            <person name="Devos D.P."/>
            <person name="Kaster A.-K."/>
            <person name="Ovreas L."/>
            <person name="Rohde M."/>
            <person name="Galperin M.Y."/>
            <person name="Jogler C."/>
        </authorList>
    </citation>
    <scope>NUCLEOTIDE SEQUENCE [LARGE SCALE GENOMIC DNA]</scope>
    <source>
        <strain evidence="2 3">Pla163</strain>
    </source>
</reference>
<evidence type="ECO:0000256" key="1">
    <source>
        <dbReference type="SAM" id="SignalP"/>
    </source>
</evidence>
<keyword evidence="1" id="KW-0732">Signal</keyword>
<protein>
    <submittedName>
        <fullName evidence="2">Uncharacterized protein</fullName>
    </submittedName>
</protein>
<dbReference type="PROSITE" id="PS51257">
    <property type="entry name" value="PROKAR_LIPOPROTEIN"/>
    <property type="match status" value="1"/>
</dbReference>
<dbReference type="Proteomes" id="UP000319342">
    <property type="component" value="Chromosome"/>
</dbReference>
<keyword evidence="3" id="KW-1185">Reference proteome</keyword>
<gene>
    <name evidence="2" type="ORF">Pla163_06010</name>
</gene>
<sequence precursor="true">MLDPPRQRASLAPALSLAALALASGCSDGEPSAVRVHDAIPGFAVYEMTFGACPVNGVAILDARHVEPPDRGSSEGAAAEWGFHLIVPHEWLDWTVEHFILAEGPTNAAAARDAGQQLLAPLVLEGEFPEPLEAFDHYGDGFEPALVRLFVRRAPEADGRHEVYVSGH</sequence>
<name>A0A518CW94_9BACT</name>
<feature type="chain" id="PRO_5021781765" evidence="1">
    <location>
        <begin position="24"/>
        <end position="168"/>
    </location>
</feature>
<feature type="signal peptide" evidence="1">
    <location>
        <begin position="1"/>
        <end position="23"/>
    </location>
</feature>
<evidence type="ECO:0000313" key="3">
    <source>
        <dbReference type="Proteomes" id="UP000319342"/>
    </source>
</evidence>
<dbReference type="EMBL" id="CP036290">
    <property type="protein sequence ID" value="QDU83502.1"/>
    <property type="molecule type" value="Genomic_DNA"/>
</dbReference>